<dbReference type="CDD" id="cd12914">
    <property type="entry name" value="PDC1_DGC_like"/>
    <property type="match status" value="1"/>
</dbReference>
<dbReference type="GO" id="GO:0052621">
    <property type="term" value="F:diguanylate cyclase activity"/>
    <property type="evidence" value="ECO:0007669"/>
    <property type="project" value="UniProtKB-EC"/>
</dbReference>
<dbReference type="RefSeq" id="WP_286293708.1">
    <property type="nucleotide sequence ID" value="NZ_AP024718.1"/>
</dbReference>
<dbReference type="CDD" id="cd01949">
    <property type="entry name" value="GGDEF"/>
    <property type="match status" value="1"/>
</dbReference>
<keyword evidence="7" id="KW-1185">Reference proteome</keyword>
<dbReference type="EC" id="2.7.7.65" evidence="2"/>
<evidence type="ECO:0000313" key="6">
    <source>
        <dbReference type="EMBL" id="BCX88548.1"/>
    </source>
</evidence>
<dbReference type="PROSITE" id="PS50887">
    <property type="entry name" value="GGDEF"/>
    <property type="match status" value="1"/>
</dbReference>
<dbReference type="EMBL" id="AP024718">
    <property type="protein sequence ID" value="BCX88548.1"/>
    <property type="molecule type" value="Genomic_DNA"/>
</dbReference>
<accession>A0AAU9CQD0</accession>
<comment type="cofactor">
    <cofactor evidence="1">
        <name>Mg(2+)</name>
        <dbReference type="ChEBI" id="CHEBI:18420"/>
    </cofactor>
</comment>
<feature type="transmembrane region" description="Helical" evidence="4">
    <location>
        <begin position="259"/>
        <end position="281"/>
    </location>
</feature>
<dbReference type="PANTHER" id="PTHR45138">
    <property type="entry name" value="REGULATORY COMPONENTS OF SENSORY TRANSDUCTION SYSTEM"/>
    <property type="match status" value="1"/>
</dbReference>
<dbReference type="NCBIfam" id="TIGR00254">
    <property type="entry name" value="GGDEF"/>
    <property type="match status" value="1"/>
</dbReference>
<dbReference type="SMART" id="SM00267">
    <property type="entry name" value="GGDEF"/>
    <property type="match status" value="1"/>
</dbReference>
<keyword evidence="4" id="KW-0472">Membrane</keyword>
<name>A0AAU9CQD0_9GAMM</name>
<dbReference type="Proteomes" id="UP001321450">
    <property type="component" value="Chromosome"/>
</dbReference>
<dbReference type="InterPro" id="IPR029787">
    <property type="entry name" value="Nucleotide_cyclase"/>
</dbReference>
<gene>
    <name evidence="6" type="ORF">MIN45_P0917</name>
</gene>
<evidence type="ECO:0000256" key="3">
    <source>
        <dbReference type="ARBA" id="ARBA00034247"/>
    </source>
</evidence>
<dbReference type="Pfam" id="PF00990">
    <property type="entry name" value="GGDEF"/>
    <property type="match status" value="1"/>
</dbReference>
<protein>
    <recommendedName>
        <fullName evidence="2">diguanylate cyclase</fullName>
        <ecNumber evidence="2">2.7.7.65</ecNumber>
    </recommendedName>
</protein>
<dbReference type="InterPro" id="IPR000160">
    <property type="entry name" value="GGDEF_dom"/>
</dbReference>
<evidence type="ECO:0000256" key="2">
    <source>
        <dbReference type="ARBA" id="ARBA00012528"/>
    </source>
</evidence>
<reference evidence="7" key="1">
    <citation type="journal article" date="2024" name="Int. J. Syst. Evol. Microbiol.">
        <title>Methylomarinovum tepidoasis sp. nov., a moderately thermophilic methanotroph of the family Methylothermaceae isolated from a deep-sea hydrothermal field.</title>
        <authorList>
            <person name="Hirayama H."/>
            <person name="Takaki Y."/>
            <person name="Abe M."/>
            <person name="Miyazaki M."/>
            <person name="Uematsu K."/>
            <person name="Matsui Y."/>
            <person name="Takai K."/>
        </authorList>
    </citation>
    <scope>NUCLEOTIDE SEQUENCE [LARGE SCALE GENOMIC DNA]</scope>
    <source>
        <strain evidence="7">IN45</strain>
    </source>
</reference>
<dbReference type="KEGG" id="meiy:MIN45_P0917"/>
<dbReference type="AlphaFoldDB" id="A0AAU9CQD0"/>
<dbReference type="Gene3D" id="3.30.450.20">
    <property type="entry name" value="PAS domain"/>
    <property type="match status" value="1"/>
</dbReference>
<organism evidence="6 7">
    <name type="scientific">Methylomarinovum tepidoasis</name>
    <dbReference type="NCBI Taxonomy" id="2840183"/>
    <lineage>
        <taxon>Bacteria</taxon>
        <taxon>Pseudomonadati</taxon>
        <taxon>Pseudomonadota</taxon>
        <taxon>Gammaproteobacteria</taxon>
        <taxon>Methylococcales</taxon>
        <taxon>Methylothermaceae</taxon>
        <taxon>Methylomarinovum</taxon>
    </lineage>
</organism>
<evidence type="ECO:0000256" key="4">
    <source>
        <dbReference type="SAM" id="Phobius"/>
    </source>
</evidence>
<keyword evidence="4" id="KW-1133">Transmembrane helix</keyword>
<dbReference type="FunFam" id="3.30.70.270:FF:000001">
    <property type="entry name" value="Diguanylate cyclase domain protein"/>
    <property type="match status" value="1"/>
</dbReference>
<feature type="domain" description="GGDEF" evidence="5">
    <location>
        <begin position="325"/>
        <end position="457"/>
    </location>
</feature>
<keyword evidence="6" id="KW-0548">Nucleotidyltransferase</keyword>
<dbReference type="Gene3D" id="3.30.70.270">
    <property type="match status" value="1"/>
</dbReference>
<evidence type="ECO:0000256" key="1">
    <source>
        <dbReference type="ARBA" id="ARBA00001946"/>
    </source>
</evidence>
<proteinExistence type="predicted"/>
<dbReference type="InterPro" id="IPR043128">
    <property type="entry name" value="Rev_trsase/Diguanyl_cyclase"/>
</dbReference>
<comment type="catalytic activity">
    <reaction evidence="3">
        <text>2 GTP = 3',3'-c-di-GMP + 2 diphosphate</text>
        <dbReference type="Rhea" id="RHEA:24898"/>
        <dbReference type="ChEBI" id="CHEBI:33019"/>
        <dbReference type="ChEBI" id="CHEBI:37565"/>
        <dbReference type="ChEBI" id="CHEBI:58805"/>
        <dbReference type="EC" id="2.7.7.65"/>
    </reaction>
</comment>
<keyword evidence="6" id="KW-0808">Transferase</keyword>
<dbReference type="PANTHER" id="PTHR45138:SF9">
    <property type="entry name" value="DIGUANYLATE CYCLASE DGCM-RELATED"/>
    <property type="match status" value="1"/>
</dbReference>
<evidence type="ECO:0000259" key="5">
    <source>
        <dbReference type="PROSITE" id="PS50887"/>
    </source>
</evidence>
<keyword evidence="4" id="KW-0812">Transmembrane</keyword>
<evidence type="ECO:0000313" key="7">
    <source>
        <dbReference type="Proteomes" id="UP001321450"/>
    </source>
</evidence>
<sequence>MPPNLVRHLSIKALGGTILVELSALLLVHVLDEYHLTLTQARERSRLTAHYVAHDLERRFYGIEQMFLGIEDLLTVLGDSPQARTIVEAALKDRQRRETDFMDLLVVDTQGRIRHWTGTGTPPSVTDRSYVTAHLQDPASQWFVGPPQWSKVHQGQRFFAVSRAFREPDGRLRHTLVAILDLQTLPRAYAEPALDNLQIQLESSTGEVYFTVGGISRPRWEHPSAWFGIDDTLGTTTAVPGTPLCVQARLGTDAVLRPWLANTAVSLSLWLLLSLAMFTAFRHIIRQQDRLDFLATTDALSRLNNRGHFMALARNLFTQSRRYDQPLSTLVLDIDDFKQVNDRYGHAQGDRAIQAVAHLLREHCRDSDLVGRMGGEEFVMLLPNTTVTGALATADKLLKAVEETPLGDDEPFSITVSIGVSGRTAADTDLESLINRADQALYRAKRAGKNRVEQLAVPHP</sequence>
<dbReference type="SUPFAM" id="SSF55073">
    <property type="entry name" value="Nucleotide cyclase"/>
    <property type="match status" value="1"/>
</dbReference>
<dbReference type="InterPro" id="IPR050469">
    <property type="entry name" value="Diguanylate_Cyclase"/>
</dbReference>